<keyword evidence="6" id="KW-0868">Chloride</keyword>
<evidence type="ECO:0000256" key="4">
    <source>
        <dbReference type="ARBA" id="ARBA00023136"/>
    </source>
</evidence>
<feature type="transmembrane region" description="Helical" evidence="6">
    <location>
        <begin position="36"/>
        <end position="54"/>
    </location>
</feature>
<feature type="transmembrane region" description="Helical" evidence="6">
    <location>
        <begin position="273"/>
        <end position="291"/>
    </location>
</feature>
<keyword evidence="6" id="KW-0406">Ion transport</keyword>
<dbReference type="PANTHER" id="PTHR10736:SF0">
    <property type="entry name" value="BESTROPHIN HOMOLOG"/>
    <property type="match status" value="1"/>
</dbReference>
<keyword evidence="4 6" id="KW-0472">Membrane</keyword>
<dbReference type="GO" id="GO:0005886">
    <property type="term" value="C:plasma membrane"/>
    <property type="evidence" value="ECO:0007669"/>
    <property type="project" value="UniProtKB-SubCell"/>
</dbReference>
<keyword evidence="2 6" id="KW-0812">Transmembrane</keyword>
<protein>
    <recommendedName>
        <fullName evidence="6">Bestrophin homolog</fullName>
    </recommendedName>
</protein>
<evidence type="ECO:0000313" key="7">
    <source>
        <dbReference type="Proteomes" id="UP000038045"/>
    </source>
</evidence>
<organism evidence="7 8">
    <name type="scientific">Parastrongyloides trichosuri</name>
    <name type="common">Possum-specific nematode worm</name>
    <dbReference type="NCBI Taxonomy" id="131310"/>
    <lineage>
        <taxon>Eukaryota</taxon>
        <taxon>Metazoa</taxon>
        <taxon>Ecdysozoa</taxon>
        <taxon>Nematoda</taxon>
        <taxon>Chromadorea</taxon>
        <taxon>Rhabditida</taxon>
        <taxon>Tylenchina</taxon>
        <taxon>Panagrolaimomorpha</taxon>
        <taxon>Strongyloidoidea</taxon>
        <taxon>Strongyloididae</taxon>
        <taxon>Parastrongyloides</taxon>
    </lineage>
</organism>
<comment type="similarity">
    <text evidence="5 6">Belongs to the anion channel-forming bestrophin (TC 1.A.46) family. Calcium-sensitive chloride channel subfamily.</text>
</comment>
<comment type="subcellular location">
    <subcellularLocation>
        <location evidence="6">Cell membrane</location>
        <topology evidence="6">Multi-pass membrane protein</topology>
    </subcellularLocation>
    <subcellularLocation>
        <location evidence="1">Membrane</location>
    </subcellularLocation>
</comment>
<evidence type="ECO:0000313" key="8">
    <source>
        <dbReference type="WBParaSite" id="PTRK_0000192500.1"/>
    </source>
</evidence>
<dbReference type="InterPro" id="IPR021134">
    <property type="entry name" value="Bestrophin-like"/>
</dbReference>
<dbReference type="AlphaFoldDB" id="A0A0N4Z4K7"/>
<sequence length="346" mass="40400">MTVQYAGDIGESSIWSNIKVLLRWKGSVWKDIYKEFLIWCLLYIIIAITLHSTLNDDQKIIFDKISYTIMKYDSFIPLTFMLGFYVTNVVTRWVAIIDNLSFIDAFSIYCTEYISGMDIRSKFMRRSILRYMTATQVLVFRDISPKVRKRFPELKSLKEEGYLTEDELEKLTITTSNTLAPWWIPTLWAMNLVVSASKENRLANSHFGVQDCLRVLMTFRGTLNNLLIYDWFPIPLAYTQIVSIAVRSYFLFCLVSRQIGLTSEYNDKKNMSIYMYVPIFTVFQFIFYVGWLKLAETLINPLGNDDDDIDVSFVINRNLSAGLGIVDKDLEYRAKIAPDIMYKKFK</sequence>
<reference evidence="8" key="1">
    <citation type="submission" date="2017-02" db="UniProtKB">
        <authorList>
            <consortium name="WormBaseParasite"/>
        </authorList>
    </citation>
    <scope>IDENTIFICATION</scope>
</reference>
<keyword evidence="6" id="KW-1003">Cell membrane</keyword>
<dbReference type="Pfam" id="PF01062">
    <property type="entry name" value="Bestrophin"/>
    <property type="match status" value="1"/>
</dbReference>
<dbReference type="Proteomes" id="UP000038045">
    <property type="component" value="Unplaced"/>
</dbReference>
<evidence type="ECO:0000256" key="1">
    <source>
        <dbReference type="ARBA" id="ARBA00004370"/>
    </source>
</evidence>
<dbReference type="GO" id="GO:0034707">
    <property type="term" value="C:chloride channel complex"/>
    <property type="evidence" value="ECO:0007669"/>
    <property type="project" value="UniProtKB-KW"/>
</dbReference>
<keyword evidence="6" id="KW-0869">Chloride channel</keyword>
<keyword evidence="6" id="KW-0813">Transport</keyword>
<evidence type="ECO:0000256" key="6">
    <source>
        <dbReference type="RuleBase" id="RU363126"/>
    </source>
</evidence>
<keyword evidence="6" id="KW-0407">Ion channel</keyword>
<comment type="function">
    <text evidence="6">Forms chloride channels.</text>
</comment>
<dbReference type="InterPro" id="IPR000615">
    <property type="entry name" value="Bestrophin"/>
</dbReference>
<dbReference type="GO" id="GO:0005254">
    <property type="term" value="F:chloride channel activity"/>
    <property type="evidence" value="ECO:0007669"/>
    <property type="project" value="UniProtKB-KW"/>
</dbReference>
<dbReference type="PANTHER" id="PTHR10736">
    <property type="entry name" value="BESTROPHIN"/>
    <property type="match status" value="1"/>
</dbReference>
<feature type="transmembrane region" description="Helical" evidence="6">
    <location>
        <begin position="75"/>
        <end position="95"/>
    </location>
</feature>
<evidence type="ECO:0000256" key="2">
    <source>
        <dbReference type="ARBA" id="ARBA00022692"/>
    </source>
</evidence>
<evidence type="ECO:0000256" key="5">
    <source>
        <dbReference type="ARBA" id="ARBA00034769"/>
    </source>
</evidence>
<evidence type="ECO:0000256" key="3">
    <source>
        <dbReference type="ARBA" id="ARBA00022989"/>
    </source>
</evidence>
<dbReference type="STRING" id="131310.A0A0N4Z4K7"/>
<proteinExistence type="inferred from homology"/>
<dbReference type="WBParaSite" id="PTRK_0000192500.1">
    <property type="protein sequence ID" value="PTRK_0000192500.1"/>
    <property type="gene ID" value="PTRK_0000192500"/>
</dbReference>
<accession>A0A0N4Z4K7</accession>
<feature type="transmembrane region" description="Helical" evidence="6">
    <location>
        <begin position="231"/>
        <end position="252"/>
    </location>
</feature>
<name>A0A0N4Z4K7_PARTI</name>
<keyword evidence="7" id="KW-1185">Reference proteome</keyword>
<keyword evidence="3 6" id="KW-1133">Transmembrane helix</keyword>